<protein>
    <submittedName>
        <fullName evidence="1">RCG38645</fullName>
    </submittedName>
</protein>
<evidence type="ECO:0000313" key="2">
    <source>
        <dbReference type="Proteomes" id="UP000234681"/>
    </source>
</evidence>
<accession>A6K9I3</accession>
<organism evidence="1 2">
    <name type="scientific">Rattus norvegicus</name>
    <name type="common">Rat</name>
    <dbReference type="NCBI Taxonomy" id="10116"/>
    <lineage>
        <taxon>Eukaryota</taxon>
        <taxon>Metazoa</taxon>
        <taxon>Chordata</taxon>
        <taxon>Craniata</taxon>
        <taxon>Vertebrata</taxon>
        <taxon>Euteleostomi</taxon>
        <taxon>Mammalia</taxon>
        <taxon>Eutheria</taxon>
        <taxon>Euarchontoglires</taxon>
        <taxon>Glires</taxon>
        <taxon>Rodentia</taxon>
        <taxon>Myomorpha</taxon>
        <taxon>Muroidea</taxon>
        <taxon>Muridae</taxon>
        <taxon>Murinae</taxon>
        <taxon>Rattus</taxon>
    </lineage>
</organism>
<dbReference type="EMBL" id="CH474031">
    <property type="protein sequence ID" value="EDL90904.1"/>
    <property type="molecule type" value="Genomic_DNA"/>
</dbReference>
<sequence>MEPQREAWIRAQTVVEQINTLVPFLQEREPLAVLAFLST</sequence>
<proteinExistence type="predicted"/>
<reference evidence="1 2" key="1">
    <citation type="submission" date="2005-09" db="EMBL/GenBank/DDBJ databases">
        <authorList>
            <person name="Mural R.J."/>
            <person name="Li P.W."/>
            <person name="Adams M.D."/>
            <person name="Amanatides P.G."/>
            <person name="Baden-Tillson H."/>
            <person name="Barnstead M."/>
            <person name="Chin S.H."/>
            <person name="Dew I."/>
            <person name="Evans C.A."/>
            <person name="Ferriera S."/>
            <person name="Flanigan M."/>
            <person name="Fosler C."/>
            <person name="Glodek A."/>
            <person name="Gu Z."/>
            <person name="Holt R.A."/>
            <person name="Jennings D."/>
            <person name="Kraft C.L."/>
            <person name="Lu F."/>
            <person name="Nguyen T."/>
            <person name="Nusskern D.R."/>
            <person name="Pfannkoch C.M."/>
            <person name="Sitter C."/>
            <person name="Sutton G.G."/>
            <person name="Venter J.C."/>
            <person name="Wang Z."/>
            <person name="Woodage T."/>
            <person name="Zheng X.H."/>
            <person name="Zhong F."/>
        </authorList>
    </citation>
    <scope>NUCLEOTIDE SEQUENCE [LARGE SCALE GENOMIC DNA]</scope>
    <source>
        <strain>BN</strain>
        <strain evidence="2">Sprague-Dawley</strain>
    </source>
</reference>
<evidence type="ECO:0000313" key="1">
    <source>
        <dbReference type="EMBL" id="EDL90904.1"/>
    </source>
</evidence>
<dbReference type="AlphaFoldDB" id="A6K9I3"/>
<name>A6K9I3_RAT</name>
<gene>
    <name evidence="1" type="ORF">rCG_38645</name>
</gene>
<dbReference type="Proteomes" id="UP000234681">
    <property type="component" value="Chromosome 16"/>
</dbReference>